<organism evidence="1 2">
    <name type="scientific">Fodinibius salicampi</name>
    <dbReference type="NCBI Taxonomy" id="1920655"/>
    <lineage>
        <taxon>Bacteria</taxon>
        <taxon>Pseudomonadati</taxon>
        <taxon>Balneolota</taxon>
        <taxon>Balneolia</taxon>
        <taxon>Balneolales</taxon>
        <taxon>Balneolaceae</taxon>
        <taxon>Fodinibius</taxon>
    </lineage>
</organism>
<keyword evidence="2" id="KW-1185">Reference proteome</keyword>
<reference evidence="1 2" key="1">
    <citation type="submission" date="2021-11" db="EMBL/GenBank/DDBJ databases">
        <title>Aliifidinibius sp. nov., a new bacterium isolated from saline soil.</title>
        <authorList>
            <person name="Galisteo C."/>
            <person name="De La Haba R."/>
            <person name="Sanchez-Porro C."/>
            <person name="Ventosa A."/>
        </authorList>
    </citation>
    <scope>NUCLEOTIDE SEQUENCE [LARGE SCALE GENOMIC DNA]</scope>
    <source>
        <strain evidence="1 2">KACC 190600</strain>
    </source>
</reference>
<dbReference type="EMBL" id="JAJNDC010000002">
    <property type="protein sequence ID" value="MCW9713215.1"/>
    <property type="molecule type" value="Genomic_DNA"/>
</dbReference>
<dbReference type="Proteomes" id="UP001207337">
    <property type="component" value="Unassembled WGS sequence"/>
</dbReference>
<dbReference type="RefSeq" id="WP_265789740.1">
    <property type="nucleotide sequence ID" value="NZ_BAABRS010000002.1"/>
</dbReference>
<sequence length="61" mass="7117">MEDIGENKVVTYNKEYDNPISGCNLRLRYMIEDFDELINAGHDNNTQTYTTVMEREIKIAS</sequence>
<proteinExistence type="predicted"/>
<protein>
    <submittedName>
        <fullName evidence="1">Uncharacterized protein</fullName>
    </submittedName>
</protein>
<name>A0ABT3PZD0_9BACT</name>
<gene>
    <name evidence="1" type="ORF">LQ318_09885</name>
</gene>
<evidence type="ECO:0000313" key="2">
    <source>
        <dbReference type="Proteomes" id="UP001207337"/>
    </source>
</evidence>
<evidence type="ECO:0000313" key="1">
    <source>
        <dbReference type="EMBL" id="MCW9713215.1"/>
    </source>
</evidence>
<comment type="caution">
    <text evidence="1">The sequence shown here is derived from an EMBL/GenBank/DDBJ whole genome shotgun (WGS) entry which is preliminary data.</text>
</comment>
<accession>A0ABT3PZD0</accession>